<sequence length="397" mass="42412">MGAPPVVDLTDVAVVDNHCHSVERRQDQRDVAAWRAYFSESPDREAREEVVATTACYRRIVADTAAFHGVEAKEEAVLAARATTDGAALTGRLLRDAHVGGLVVDTGFPDPATALSVPELAAAGGCPAVPLLRLELAFADLVARATTLDGLLDATRAALGDARAQGWHGFKSVVGYRTGLAIERWDADDQAAAFALARAEVEATGAVRLGHKPLLDTLLHVAFAQAAAQELPVQVHVGYGDPDADLRLANPLLLRAVLEEPAYRGMPLVLLHGCWPYVREGAYLAAVYGNAWLDLSYGIPYLSRGEMRRVTRAALGAAPAGRLLASSDGARIPELHWTGAHDARRLLAQALDELVADGDLDPDQARRTGEQVLRDNAWALYDLASAPTSAPEPEPDR</sequence>
<name>A0ABP6XM74_9ACTN</name>
<feature type="domain" description="Amidohydrolase-related" evidence="1">
    <location>
        <begin position="210"/>
        <end position="383"/>
    </location>
</feature>
<dbReference type="EMBL" id="BAAAYR010000004">
    <property type="protein sequence ID" value="GAA3569047.1"/>
    <property type="molecule type" value="Genomic_DNA"/>
</dbReference>
<dbReference type="PANTHER" id="PTHR43383:SF2">
    <property type="entry name" value="AMIDOHYDROLASE 2 FAMILY PROTEIN"/>
    <property type="match status" value="1"/>
</dbReference>
<dbReference type="InterPro" id="IPR006680">
    <property type="entry name" value="Amidohydro-rel"/>
</dbReference>
<dbReference type="Proteomes" id="UP001500767">
    <property type="component" value="Unassembled WGS sequence"/>
</dbReference>
<comment type="caution">
    <text evidence="2">The sequence shown here is derived from an EMBL/GenBank/DDBJ whole genome shotgun (WGS) entry which is preliminary data.</text>
</comment>
<reference evidence="3" key="1">
    <citation type="journal article" date="2019" name="Int. J. Syst. Evol. Microbiol.">
        <title>The Global Catalogue of Microorganisms (GCM) 10K type strain sequencing project: providing services to taxonomists for standard genome sequencing and annotation.</title>
        <authorList>
            <consortium name="The Broad Institute Genomics Platform"/>
            <consortium name="The Broad Institute Genome Sequencing Center for Infectious Disease"/>
            <person name="Wu L."/>
            <person name="Ma J."/>
        </authorList>
    </citation>
    <scope>NUCLEOTIDE SEQUENCE [LARGE SCALE GENOMIC DNA]</scope>
    <source>
        <strain evidence="3">JCM 16540</strain>
    </source>
</reference>
<evidence type="ECO:0000313" key="3">
    <source>
        <dbReference type="Proteomes" id="UP001500767"/>
    </source>
</evidence>
<organism evidence="2 3">
    <name type="scientific">Microlunatus spumicola</name>
    <dbReference type="NCBI Taxonomy" id="81499"/>
    <lineage>
        <taxon>Bacteria</taxon>
        <taxon>Bacillati</taxon>
        <taxon>Actinomycetota</taxon>
        <taxon>Actinomycetes</taxon>
        <taxon>Propionibacteriales</taxon>
        <taxon>Propionibacteriaceae</taxon>
        <taxon>Microlunatus</taxon>
    </lineage>
</organism>
<dbReference type="Pfam" id="PF04909">
    <property type="entry name" value="Amidohydro_2"/>
    <property type="match status" value="1"/>
</dbReference>
<evidence type="ECO:0000313" key="2">
    <source>
        <dbReference type="EMBL" id="GAA3569047.1"/>
    </source>
</evidence>
<keyword evidence="3" id="KW-1185">Reference proteome</keyword>
<accession>A0ABP6XM74</accession>
<evidence type="ECO:0000259" key="1">
    <source>
        <dbReference type="Pfam" id="PF04909"/>
    </source>
</evidence>
<dbReference type="PANTHER" id="PTHR43383">
    <property type="entry name" value="NODULIN 6"/>
    <property type="match status" value="1"/>
</dbReference>
<protein>
    <submittedName>
        <fullName evidence="2">Amidohydrolase family protein</fullName>
    </submittedName>
</protein>
<dbReference type="SUPFAM" id="SSF51556">
    <property type="entry name" value="Metallo-dependent hydrolases"/>
    <property type="match status" value="1"/>
</dbReference>
<proteinExistence type="predicted"/>
<dbReference type="InterPro" id="IPR032466">
    <property type="entry name" value="Metal_Hydrolase"/>
</dbReference>
<gene>
    <name evidence="2" type="ORF">GCM10022197_26620</name>
</gene>
<dbReference type="Gene3D" id="3.20.20.140">
    <property type="entry name" value="Metal-dependent hydrolases"/>
    <property type="match status" value="1"/>
</dbReference>